<organism evidence="1">
    <name type="scientific">viral metagenome</name>
    <dbReference type="NCBI Taxonomy" id="1070528"/>
    <lineage>
        <taxon>unclassified sequences</taxon>
        <taxon>metagenomes</taxon>
        <taxon>organismal metagenomes</taxon>
    </lineage>
</organism>
<dbReference type="EMBL" id="MT142641">
    <property type="protein sequence ID" value="QJA86538.1"/>
    <property type="molecule type" value="Genomic_DNA"/>
</dbReference>
<evidence type="ECO:0000313" key="1">
    <source>
        <dbReference type="EMBL" id="QJA74351.1"/>
    </source>
</evidence>
<proteinExistence type="predicted"/>
<gene>
    <name evidence="1" type="ORF">MM415A02041_0009</name>
    <name evidence="2" type="ORF">MM415B03171_0009</name>
</gene>
<evidence type="ECO:0000313" key="2">
    <source>
        <dbReference type="EMBL" id="QJA86538.1"/>
    </source>
</evidence>
<evidence type="ECO:0008006" key="3">
    <source>
        <dbReference type="Google" id="ProtNLM"/>
    </source>
</evidence>
<protein>
    <recommendedName>
        <fullName evidence="3">Tail protein</fullName>
    </recommendedName>
</protein>
<reference evidence="1" key="1">
    <citation type="submission" date="2020-03" db="EMBL/GenBank/DDBJ databases">
        <title>The deep terrestrial virosphere.</title>
        <authorList>
            <person name="Holmfeldt K."/>
            <person name="Nilsson E."/>
            <person name="Simone D."/>
            <person name="Lopez-Fernandez M."/>
            <person name="Wu X."/>
            <person name="de Brujin I."/>
            <person name="Lundin D."/>
            <person name="Andersson A."/>
            <person name="Bertilsson S."/>
            <person name="Dopson M."/>
        </authorList>
    </citation>
    <scope>NUCLEOTIDE SEQUENCE</scope>
    <source>
        <strain evidence="1">MM415A02041</strain>
        <strain evidence="2">MM415B03171</strain>
    </source>
</reference>
<dbReference type="EMBL" id="MT142092">
    <property type="protein sequence ID" value="QJA74351.1"/>
    <property type="molecule type" value="Genomic_DNA"/>
</dbReference>
<accession>A0A6M3JYD7</accession>
<name>A0A6M3JYD7_9ZZZZ</name>
<sequence length="154" mass="16722">MFTVESRVDTSGIIRGVQGLDAILDAACRGGLADAGKALMDDTVDEMPETPILTSALRGSGSVYVSGELSSISDHGIPTYQAGPDGAERRVTDRVAEVLFNAPYAWVQHEMYPVKRVTGCGMKYLEVKIYGNAYKYISILTDGIRNRFTALRVI</sequence>
<dbReference type="AlphaFoldDB" id="A0A6M3JYD7"/>